<organism evidence="1 2">
    <name type="scientific">Helianthus annuus</name>
    <name type="common">Common sunflower</name>
    <dbReference type="NCBI Taxonomy" id="4232"/>
    <lineage>
        <taxon>Eukaryota</taxon>
        <taxon>Viridiplantae</taxon>
        <taxon>Streptophyta</taxon>
        <taxon>Embryophyta</taxon>
        <taxon>Tracheophyta</taxon>
        <taxon>Spermatophyta</taxon>
        <taxon>Magnoliopsida</taxon>
        <taxon>eudicotyledons</taxon>
        <taxon>Gunneridae</taxon>
        <taxon>Pentapetalae</taxon>
        <taxon>asterids</taxon>
        <taxon>campanulids</taxon>
        <taxon>Asterales</taxon>
        <taxon>Asteraceae</taxon>
        <taxon>Asteroideae</taxon>
        <taxon>Heliantheae alliance</taxon>
        <taxon>Heliantheae</taxon>
        <taxon>Helianthus</taxon>
    </lineage>
</organism>
<keyword evidence="2" id="KW-1185">Reference proteome</keyword>
<evidence type="ECO:0000313" key="2">
    <source>
        <dbReference type="Proteomes" id="UP000215914"/>
    </source>
</evidence>
<dbReference type="AlphaFoldDB" id="A0A9K3IMT5"/>
<proteinExistence type="predicted"/>
<evidence type="ECO:0000313" key="1">
    <source>
        <dbReference type="EMBL" id="KAF5799381.1"/>
    </source>
</evidence>
<sequence length="48" mass="5826">MYIDKHRGFDPLVFDGMLLYDSLVLKFRRSDISRFYSLQHLLSMYLHS</sequence>
<reference evidence="1" key="1">
    <citation type="journal article" date="2017" name="Nature">
        <title>The sunflower genome provides insights into oil metabolism, flowering and Asterid evolution.</title>
        <authorList>
            <person name="Badouin H."/>
            <person name="Gouzy J."/>
            <person name="Grassa C.J."/>
            <person name="Murat F."/>
            <person name="Staton S.E."/>
            <person name="Cottret L."/>
            <person name="Lelandais-Briere C."/>
            <person name="Owens G.L."/>
            <person name="Carrere S."/>
            <person name="Mayjonade B."/>
            <person name="Legrand L."/>
            <person name="Gill N."/>
            <person name="Kane N.C."/>
            <person name="Bowers J.E."/>
            <person name="Hubner S."/>
            <person name="Bellec A."/>
            <person name="Berard A."/>
            <person name="Berges H."/>
            <person name="Blanchet N."/>
            <person name="Boniface M.C."/>
            <person name="Brunel D."/>
            <person name="Catrice O."/>
            <person name="Chaidir N."/>
            <person name="Claudel C."/>
            <person name="Donnadieu C."/>
            <person name="Faraut T."/>
            <person name="Fievet G."/>
            <person name="Helmstetter N."/>
            <person name="King M."/>
            <person name="Knapp S.J."/>
            <person name="Lai Z."/>
            <person name="Le Paslier M.C."/>
            <person name="Lippi Y."/>
            <person name="Lorenzon L."/>
            <person name="Mandel J.R."/>
            <person name="Marage G."/>
            <person name="Marchand G."/>
            <person name="Marquand E."/>
            <person name="Bret-Mestries E."/>
            <person name="Morien E."/>
            <person name="Nambeesan S."/>
            <person name="Nguyen T."/>
            <person name="Pegot-Espagnet P."/>
            <person name="Pouilly N."/>
            <person name="Raftis F."/>
            <person name="Sallet E."/>
            <person name="Schiex T."/>
            <person name="Thomas J."/>
            <person name="Vandecasteele C."/>
            <person name="Vares D."/>
            <person name="Vear F."/>
            <person name="Vautrin S."/>
            <person name="Crespi M."/>
            <person name="Mangin B."/>
            <person name="Burke J.M."/>
            <person name="Salse J."/>
            <person name="Munos S."/>
            <person name="Vincourt P."/>
            <person name="Rieseberg L.H."/>
            <person name="Langlade N.B."/>
        </authorList>
    </citation>
    <scope>NUCLEOTIDE SEQUENCE</scope>
    <source>
        <tissue evidence="1">Leaves</tissue>
    </source>
</reference>
<name>A0A9K3IMT5_HELAN</name>
<reference evidence="1" key="2">
    <citation type="submission" date="2020-06" db="EMBL/GenBank/DDBJ databases">
        <title>Helianthus annuus Genome sequencing and assembly Release 2.</title>
        <authorList>
            <person name="Gouzy J."/>
            <person name="Langlade N."/>
            <person name="Munos S."/>
        </authorList>
    </citation>
    <scope>NUCLEOTIDE SEQUENCE</scope>
    <source>
        <tissue evidence="1">Leaves</tissue>
    </source>
</reference>
<accession>A0A9K3IMT5</accession>
<gene>
    <name evidence="1" type="ORF">HanXRQr2_Chr07g0303891</name>
</gene>
<dbReference type="Proteomes" id="UP000215914">
    <property type="component" value="Unassembled WGS sequence"/>
</dbReference>
<dbReference type="Gramene" id="mRNA:HanXRQr2_Chr07g0303891">
    <property type="protein sequence ID" value="mRNA:HanXRQr2_Chr07g0303891"/>
    <property type="gene ID" value="HanXRQr2_Chr07g0303891"/>
</dbReference>
<protein>
    <submittedName>
        <fullName evidence="1">Uncharacterized protein</fullName>
    </submittedName>
</protein>
<comment type="caution">
    <text evidence="1">The sequence shown here is derived from an EMBL/GenBank/DDBJ whole genome shotgun (WGS) entry which is preliminary data.</text>
</comment>
<dbReference type="EMBL" id="MNCJ02000322">
    <property type="protein sequence ID" value="KAF5799381.1"/>
    <property type="molecule type" value="Genomic_DNA"/>
</dbReference>